<dbReference type="InterPro" id="IPR001138">
    <property type="entry name" value="Zn2Cys6_DnaBD"/>
</dbReference>
<dbReference type="PANTHER" id="PTHR47256">
    <property type="entry name" value="ZN(II)2CYS6 TRANSCRIPTION FACTOR (EUROFUNG)-RELATED"/>
    <property type="match status" value="1"/>
</dbReference>
<proteinExistence type="predicted"/>
<dbReference type="CDD" id="cd00067">
    <property type="entry name" value="GAL4"/>
    <property type="match status" value="1"/>
</dbReference>
<organism evidence="4 5">
    <name type="scientific">Cordyceps militaris</name>
    <name type="common">Caterpillar fungus</name>
    <name type="synonym">Clavaria militaris</name>
    <dbReference type="NCBI Taxonomy" id="73501"/>
    <lineage>
        <taxon>Eukaryota</taxon>
        <taxon>Fungi</taxon>
        <taxon>Dikarya</taxon>
        <taxon>Ascomycota</taxon>
        <taxon>Pezizomycotina</taxon>
        <taxon>Sordariomycetes</taxon>
        <taxon>Hypocreomycetidae</taxon>
        <taxon>Hypocreales</taxon>
        <taxon>Cordycipitaceae</taxon>
        <taxon>Cordyceps</taxon>
    </lineage>
</organism>
<dbReference type="VEuPathDB" id="FungiDB:A9K55_007306"/>
<evidence type="ECO:0000313" key="4">
    <source>
        <dbReference type="EMBL" id="ATY61787.1"/>
    </source>
</evidence>
<dbReference type="InterPro" id="IPR036864">
    <property type="entry name" value="Zn2-C6_fun-type_DNA-bd_sf"/>
</dbReference>
<name>A0A2H4SFA5_CORMI</name>
<dbReference type="CDD" id="cd12148">
    <property type="entry name" value="fungal_TF_MHR"/>
    <property type="match status" value="1"/>
</dbReference>
<dbReference type="GO" id="GO:0000981">
    <property type="term" value="F:DNA-binding transcription factor activity, RNA polymerase II-specific"/>
    <property type="evidence" value="ECO:0007669"/>
    <property type="project" value="InterPro"/>
</dbReference>
<evidence type="ECO:0000256" key="1">
    <source>
        <dbReference type="ARBA" id="ARBA00023242"/>
    </source>
</evidence>
<dbReference type="PROSITE" id="PS00463">
    <property type="entry name" value="ZN2_CY6_FUNGAL_1"/>
    <property type="match status" value="1"/>
</dbReference>
<dbReference type="GO" id="GO:0008270">
    <property type="term" value="F:zinc ion binding"/>
    <property type="evidence" value="ECO:0007669"/>
    <property type="project" value="InterPro"/>
</dbReference>
<protein>
    <submittedName>
        <fullName evidence="4">Fungal specific transcription factor</fullName>
    </submittedName>
</protein>
<dbReference type="SUPFAM" id="SSF57701">
    <property type="entry name" value="Zn2/Cys6 DNA-binding domain"/>
    <property type="match status" value="1"/>
</dbReference>
<dbReference type="AlphaFoldDB" id="A0A2H4SFA5"/>
<dbReference type="EMBL" id="CP023324">
    <property type="protein sequence ID" value="ATY61787.1"/>
    <property type="molecule type" value="Genomic_DNA"/>
</dbReference>
<evidence type="ECO:0000256" key="2">
    <source>
        <dbReference type="SAM" id="MobiDB-lite"/>
    </source>
</evidence>
<dbReference type="Gene3D" id="4.10.240.10">
    <property type="entry name" value="Zn(2)-C6 fungal-type DNA-binding domain"/>
    <property type="match status" value="1"/>
</dbReference>
<reference evidence="4 5" key="1">
    <citation type="journal article" date="2017" name="BMC Genomics">
        <title>Chromosome level assembly and secondary metabolite potential of the parasitic fungus Cordyceps militaris.</title>
        <authorList>
            <person name="Kramer G.J."/>
            <person name="Nodwell J.R."/>
        </authorList>
    </citation>
    <scope>NUCLEOTIDE SEQUENCE [LARGE SCALE GENOMIC DNA]</scope>
    <source>
        <strain evidence="4 5">ATCC 34164</strain>
    </source>
</reference>
<dbReference type="Pfam" id="PF00172">
    <property type="entry name" value="Zn_clus"/>
    <property type="match status" value="1"/>
</dbReference>
<keyword evidence="1" id="KW-0539">Nucleus</keyword>
<dbReference type="InterPro" id="IPR053187">
    <property type="entry name" value="Notoamide_regulator"/>
</dbReference>
<evidence type="ECO:0000313" key="5">
    <source>
        <dbReference type="Proteomes" id="UP000323067"/>
    </source>
</evidence>
<gene>
    <name evidence="4" type="ORF">A9K55_007306</name>
</gene>
<feature type="region of interest" description="Disordered" evidence="2">
    <location>
        <begin position="1"/>
        <end position="35"/>
    </location>
</feature>
<dbReference type="PROSITE" id="PS50048">
    <property type="entry name" value="ZN2_CY6_FUNGAL_2"/>
    <property type="match status" value="1"/>
</dbReference>
<dbReference type="OrthoDB" id="5595695at2759"/>
<accession>A0A2H4SFA5</accession>
<dbReference type="Proteomes" id="UP000323067">
    <property type="component" value="Chromosome vii"/>
</dbReference>
<dbReference type="PANTHER" id="PTHR47256:SF3">
    <property type="entry name" value="ZN(II)2CYS6 TRANSCRIPTION FACTOR (EUROFUNG)"/>
    <property type="match status" value="1"/>
</dbReference>
<dbReference type="VEuPathDB" id="FungiDB:CCM_04909"/>
<evidence type="ECO:0000259" key="3">
    <source>
        <dbReference type="PROSITE" id="PS50048"/>
    </source>
</evidence>
<sequence length="673" mass="76563">MSPARGSLPRLLPKPANDPDRQPPAPLPRRRQPVSNACNSCRTRKTKCDGNRPQCRQCARRNWACIYTAPPGVTPQQIRKERTENFASVVDLIRRSDGANAEEIARRIRDADNVDTTIGSLADASILLPASAATITPRPARRYAPAAPRPLLNSPFDNCDFIFETCYDSDSRYLQGDKNVFVDVPGQHLPLSSWTSVSTDDHHMNHLLNLFFTWDNIVERVIFRPVFEEDVRNTARSGLADVDKDGNQGNNGTSFCSRFLVNSLLALGCLYSMDPRTYKDPEDPTTRGRLWAEEAELLLQSCSEPSVTVMQGLYALFVYEANLGNGSKSLEFFMRCMAMYNIFNESTNYETAGVVYDSRLRREKEATSWCMWGLYCYEWRSSEPLGWKKQTQRPRIGKLWRENDFPLGQANCPGYWWYPYPISLQAQPAMQATVREADVALAEIVEEILDYLHPSEDETSPVATPSRALQFYDALMGWKRQLPDELRLEHTVLPSAILLHISLEVMYIAILRPFAHMTKEYFGRFSPRDRCAAHASHVVSTIWTFRAYGQIRYEYYLVHPLGSAAYIMLQESDAPVQLDSMVRACQCLYEMRTTLPVAADVLSGIRAAFNRYRLTMPAFMTKYFSRVRHRRDGVMHHTVAGLLPDGVGIDYGSKQDNMQLESLLKDFGNIDLD</sequence>
<dbReference type="SMART" id="SM00066">
    <property type="entry name" value="GAL4"/>
    <property type="match status" value="1"/>
</dbReference>
<feature type="domain" description="Zn(2)-C6 fungal-type" evidence="3">
    <location>
        <begin position="37"/>
        <end position="67"/>
    </location>
</feature>